<feature type="transmembrane region" description="Helical" evidence="1">
    <location>
        <begin position="6"/>
        <end position="24"/>
    </location>
</feature>
<reference evidence="2 3" key="1">
    <citation type="submission" date="2020-03" db="EMBL/GenBank/DDBJ databases">
        <title>Sequencing the genomes of 1000 actinobacteria strains.</title>
        <authorList>
            <person name="Klenk H.-P."/>
        </authorList>
    </citation>
    <scope>NUCLEOTIDE SEQUENCE [LARGE SCALE GENOMIC DNA]</scope>
    <source>
        <strain evidence="2 3">DSM 45668</strain>
    </source>
</reference>
<protein>
    <recommendedName>
        <fullName evidence="4">DUF4129 domain-containing protein</fullName>
    </recommendedName>
</protein>
<dbReference type="Proteomes" id="UP000754495">
    <property type="component" value="Unassembled WGS sequence"/>
</dbReference>
<name>A0ABX0STR0_9PSEU</name>
<sequence>MPYQDLGAFVWPVMVLIWVLAASYSRAAMHHRWQARAHPPPKPPVRPVDAPDAGESLRALWETARVRYARIAGEYGAYEADPKQVLRRPALADPAVPSTGRFIDAFHEAMALHTESYPPVDLAKKYVEATENAEKAWTAACAAADKLRASRFTTDERALINQGIKLLELAEGAATPAEQEAAYAAARQVLAKLERSAGTRLDWRVPRPARRAIDRLGKPTLPPS</sequence>
<evidence type="ECO:0000313" key="3">
    <source>
        <dbReference type="Proteomes" id="UP000754495"/>
    </source>
</evidence>
<keyword evidence="3" id="KW-1185">Reference proteome</keyword>
<accession>A0ABX0STR0</accession>
<comment type="caution">
    <text evidence="2">The sequence shown here is derived from an EMBL/GenBank/DDBJ whole genome shotgun (WGS) entry which is preliminary data.</text>
</comment>
<evidence type="ECO:0000313" key="2">
    <source>
        <dbReference type="EMBL" id="NIH80342.1"/>
    </source>
</evidence>
<gene>
    <name evidence="2" type="ORF">FHX46_002872</name>
</gene>
<evidence type="ECO:0008006" key="4">
    <source>
        <dbReference type="Google" id="ProtNLM"/>
    </source>
</evidence>
<dbReference type="EMBL" id="JAANOU010000001">
    <property type="protein sequence ID" value="NIH80342.1"/>
    <property type="molecule type" value="Genomic_DNA"/>
</dbReference>
<organism evidence="2 3">
    <name type="scientific">Amycolatopsis viridis</name>
    <dbReference type="NCBI Taxonomy" id="185678"/>
    <lineage>
        <taxon>Bacteria</taxon>
        <taxon>Bacillati</taxon>
        <taxon>Actinomycetota</taxon>
        <taxon>Actinomycetes</taxon>
        <taxon>Pseudonocardiales</taxon>
        <taxon>Pseudonocardiaceae</taxon>
        <taxon>Amycolatopsis</taxon>
    </lineage>
</organism>
<keyword evidence="1" id="KW-0812">Transmembrane</keyword>
<dbReference type="RefSeq" id="WP_167114436.1">
    <property type="nucleotide sequence ID" value="NZ_JAANOU010000001.1"/>
</dbReference>
<keyword evidence="1" id="KW-0472">Membrane</keyword>
<keyword evidence="1" id="KW-1133">Transmembrane helix</keyword>
<proteinExistence type="predicted"/>
<evidence type="ECO:0000256" key="1">
    <source>
        <dbReference type="SAM" id="Phobius"/>
    </source>
</evidence>